<dbReference type="AlphaFoldDB" id="A0A1L8CQS3"/>
<dbReference type="STRING" id="1921010.MMIC_P2250"/>
<evidence type="ECO:0000259" key="1">
    <source>
        <dbReference type="Pfam" id="PF09500"/>
    </source>
</evidence>
<protein>
    <submittedName>
        <fullName evidence="2">Putative thioesterase</fullName>
    </submittedName>
</protein>
<comment type="caution">
    <text evidence="2">The sequence shown here is derived from an EMBL/GenBank/DDBJ whole genome shotgun (WGS) entry which is preliminary data.</text>
</comment>
<dbReference type="NCBIfam" id="TIGR02447">
    <property type="entry name" value="yiiD_Cterm"/>
    <property type="match status" value="1"/>
</dbReference>
<dbReference type="InterPro" id="IPR012660">
    <property type="entry name" value="YiiD_C"/>
</dbReference>
<keyword evidence="3" id="KW-1185">Reference proteome</keyword>
<evidence type="ECO:0000313" key="3">
    <source>
        <dbReference type="Proteomes" id="UP000231632"/>
    </source>
</evidence>
<organism evidence="2 3">
    <name type="scientific">Mariprofundus micogutta</name>
    <dbReference type="NCBI Taxonomy" id="1921010"/>
    <lineage>
        <taxon>Bacteria</taxon>
        <taxon>Pseudomonadati</taxon>
        <taxon>Pseudomonadota</taxon>
        <taxon>Candidatius Mariprofundia</taxon>
        <taxon>Mariprofundales</taxon>
        <taxon>Mariprofundaceae</taxon>
        <taxon>Mariprofundus</taxon>
    </lineage>
</organism>
<dbReference type="OrthoDB" id="572024at2"/>
<dbReference type="Proteomes" id="UP000231632">
    <property type="component" value="Unassembled WGS sequence"/>
</dbReference>
<reference evidence="2 3" key="1">
    <citation type="journal article" date="2017" name="Arch. Microbiol.">
        <title>Mariprofundus micogutta sp. nov., a novel iron-oxidizing zetaproteobacterium isolated from a deep-sea hydrothermal field at the Bayonnaise knoll of the Izu-Ogasawara arc, and a description of Mariprofundales ord. nov. and Zetaproteobacteria classis nov.</title>
        <authorList>
            <person name="Makita H."/>
            <person name="Tanaka E."/>
            <person name="Mitsunobu S."/>
            <person name="Miyazaki M."/>
            <person name="Nunoura T."/>
            <person name="Uematsu K."/>
            <person name="Takaki Y."/>
            <person name="Nishi S."/>
            <person name="Shimamura S."/>
            <person name="Takai K."/>
        </authorList>
    </citation>
    <scope>NUCLEOTIDE SEQUENCE [LARGE SCALE GENOMIC DNA]</scope>
    <source>
        <strain evidence="2 3">ET2</strain>
    </source>
</reference>
<dbReference type="InterPro" id="IPR029069">
    <property type="entry name" value="HotDog_dom_sf"/>
</dbReference>
<accession>A0A1L8CQS3</accession>
<dbReference type="RefSeq" id="WP_072660570.1">
    <property type="nucleotide sequence ID" value="NZ_BDFD01000025.1"/>
</dbReference>
<sequence length="153" mass="16834">MDKTQLQTMETYLHEHIPITAHFAVKIIAFEKGTIHLRAPLAANINHRDTAFGGSLSSIGILAGWSVIHFTLTALGLPSRIVIQSSSMDFTAPGDADFDATASLPDEVEWNRFCNMLKRKGRARIRLPSSIHIGDTSIAEHEGVFVAILNDRL</sequence>
<gene>
    <name evidence="2" type="ORF">MMIC_P2250</name>
</gene>
<feature type="domain" description="Thioesterase putative" evidence="1">
    <location>
        <begin position="7"/>
        <end position="147"/>
    </location>
</feature>
<evidence type="ECO:0000313" key="2">
    <source>
        <dbReference type="EMBL" id="GAV21268.1"/>
    </source>
</evidence>
<dbReference type="Pfam" id="PF09500">
    <property type="entry name" value="YiiD_C"/>
    <property type="match status" value="1"/>
</dbReference>
<proteinExistence type="predicted"/>
<dbReference type="Gene3D" id="3.10.129.10">
    <property type="entry name" value="Hotdog Thioesterase"/>
    <property type="match status" value="1"/>
</dbReference>
<name>A0A1L8CQS3_9PROT</name>
<dbReference type="SUPFAM" id="SSF54637">
    <property type="entry name" value="Thioesterase/thiol ester dehydrase-isomerase"/>
    <property type="match status" value="1"/>
</dbReference>
<dbReference type="EMBL" id="BDFD01000025">
    <property type="protein sequence ID" value="GAV21268.1"/>
    <property type="molecule type" value="Genomic_DNA"/>
</dbReference>